<dbReference type="CDD" id="cd18004">
    <property type="entry name" value="DEXHc_RAD54"/>
    <property type="match status" value="1"/>
</dbReference>
<reference evidence="5" key="3">
    <citation type="submission" date="2020-12" db="UniProtKB">
        <authorList>
            <consortium name="EnsemblPlants"/>
        </authorList>
    </citation>
    <scope>IDENTIFICATION</scope>
</reference>
<dbReference type="OrthoDB" id="413460at2759"/>
<evidence type="ECO:0008006" key="7">
    <source>
        <dbReference type="Google" id="ProtNLM"/>
    </source>
</evidence>
<dbReference type="GO" id="GO:0005524">
    <property type="term" value="F:ATP binding"/>
    <property type="evidence" value="ECO:0007669"/>
    <property type="project" value="InterPro"/>
</dbReference>
<dbReference type="PANTHER" id="PTHR45629:SF7">
    <property type="entry name" value="DNA EXCISION REPAIR PROTEIN ERCC-6-RELATED"/>
    <property type="match status" value="1"/>
</dbReference>
<evidence type="ECO:0000256" key="1">
    <source>
        <dbReference type="ARBA" id="ARBA00022801"/>
    </source>
</evidence>
<name>A0A7I4EFA5_PHYPA</name>
<dbReference type="GO" id="GO:0005634">
    <property type="term" value="C:nucleus"/>
    <property type="evidence" value="ECO:0000318"/>
    <property type="project" value="GO_Central"/>
</dbReference>
<dbReference type="Pfam" id="PF00176">
    <property type="entry name" value="SNF2-rel_dom"/>
    <property type="match status" value="1"/>
</dbReference>
<accession>A0A7I4EFA5</accession>
<organism evidence="5 6">
    <name type="scientific">Physcomitrium patens</name>
    <name type="common">Spreading-leaved earth moss</name>
    <name type="synonym">Physcomitrella patens</name>
    <dbReference type="NCBI Taxonomy" id="3218"/>
    <lineage>
        <taxon>Eukaryota</taxon>
        <taxon>Viridiplantae</taxon>
        <taxon>Streptophyta</taxon>
        <taxon>Embryophyta</taxon>
        <taxon>Bryophyta</taxon>
        <taxon>Bryophytina</taxon>
        <taxon>Bryopsida</taxon>
        <taxon>Funariidae</taxon>
        <taxon>Funariales</taxon>
        <taxon>Funariaceae</taxon>
        <taxon>Physcomitrium</taxon>
    </lineage>
</organism>
<dbReference type="InterPro" id="IPR050496">
    <property type="entry name" value="SNF2_RAD54_helicase_repair"/>
</dbReference>
<keyword evidence="1" id="KW-0378">Hydrolase</keyword>
<dbReference type="InterPro" id="IPR014001">
    <property type="entry name" value="Helicase_ATP-bd"/>
</dbReference>
<dbReference type="InterPro" id="IPR000330">
    <property type="entry name" value="SNF2_N"/>
</dbReference>
<dbReference type="Proteomes" id="UP000006727">
    <property type="component" value="Chromosome 8"/>
</dbReference>
<dbReference type="CDD" id="cd18793">
    <property type="entry name" value="SF2_C_SNF"/>
    <property type="match status" value="1"/>
</dbReference>
<dbReference type="InterPro" id="IPR049730">
    <property type="entry name" value="SNF2/RAD54-like_C"/>
</dbReference>
<feature type="domain" description="Helicase C-terminal" evidence="4">
    <location>
        <begin position="843"/>
        <end position="1004"/>
    </location>
</feature>
<dbReference type="Gene3D" id="3.40.50.300">
    <property type="entry name" value="P-loop containing nucleotide triphosphate hydrolases"/>
    <property type="match status" value="1"/>
</dbReference>
<dbReference type="RefSeq" id="XP_024383465.1">
    <property type="nucleotide sequence ID" value="XM_024527697.2"/>
</dbReference>
<dbReference type="RefSeq" id="XP_024383464.1">
    <property type="nucleotide sequence ID" value="XM_024527696.2"/>
</dbReference>
<evidence type="ECO:0000313" key="5">
    <source>
        <dbReference type="EnsemblPlants" id="Pp3c8_17910V3.2"/>
    </source>
</evidence>
<dbReference type="GO" id="GO:0000724">
    <property type="term" value="P:double-strand break repair via homologous recombination"/>
    <property type="evidence" value="ECO:0000318"/>
    <property type="project" value="GO_Central"/>
</dbReference>
<dbReference type="GeneID" id="112286108"/>
<sequence length="1081" mass="119426">MRRSAAPSMLAKKLQEQGKENVINAKSAIFEKAGGSEPFRNIIPSRKRFRTPFTSPQAVVSPRTKLHSAGGTESYGSEGLAICKGSNVVRDAPTAGRKPSQVLQLMQSRRIGTMSNISSTVSDQCDKLSPQSASPLDLYSASDIVEKVAFEEGNSDLFSKADLETIPGNSSSFESSCAVGAKRDCPEDGELENASLDVRKKHCPAEKEGEPLLSEKGLCVEQAAAISKETVACAYDRLNEDLKLDLIPSGGADTVNLKENLESTSNKGEGEPYVHVKEDHNDEVVSLSSKPTNPEETLHGPHRQFSSLHGVNLLEAVNHTHELPTTVHYLVMYCPRKKNAKRKGPWSDGIIVCQGRSCTLQDMDSKVVSKSNFQGLKDMPEGATLEVGKFEVEVMRKASNEEVLSGTLYMANKLLPSIPIQCPLKTLKKQPFKSSKLDGSQQSSRRDKGPFMIPMDAWKLNEDSSTEVPVVVDPYIASKLRPHQKDGVMFMYECIMGLRSNSFCGCLLADEMGLGKTLQVITLIWTILKQGPGGSPAVKRVLVVCPSSLVHNWGNEVHKWLGRERLRFMAVHAGTAYREAAQKFADFKAGFSSPLLITSYEILRKHIDIIASTKPGLLVCDEAHRLKNCAGNKTIDALVGLQCPRKILLTGTPVQNDLNEFYAMIDFANPGLLGPLSSFKRIFAEPIERSQDRTASEEEQKLGQARSLELQSRTEFCILRRTANINEAYLPTKTEFFVFCRLHLLQISFYNIITARALRSVYMTENVSATILSSITSLRKLCSHPQLSYNDIIEGTNLDAELKSQIIAAGLSRFSDSTDNIEVLQSRASLSDEGWKFSGKLACLYWLLRTVYTSRTARQKDRVVVVSNFTRTLDLIQDMCTSQGWNWLRLDGSTEASKRQLLVDQLNSGVGDVFVFLLSSKAGGTGLNLIGANRLVLFDPDWNPATDSQAIARIWREGQLKPVLIYRLLSTGSIEEKIYQRQIMKGGMSAAVEGDADVHTKKSNIGRHFSKEELKELFTLNLATNCDTFDLISRTKTAPAKTWMDDSENVDDPALQSAIKSGIVSFVYNDRRPAPQQLATV</sequence>
<dbReference type="PROSITE" id="PS51194">
    <property type="entry name" value="HELICASE_CTER"/>
    <property type="match status" value="1"/>
</dbReference>
<dbReference type="GO" id="GO:0016787">
    <property type="term" value="F:hydrolase activity"/>
    <property type="evidence" value="ECO:0007669"/>
    <property type="project" value="UniProtKB-KW"/>
</dbReference>
<dbReference type="PANTHER" id="PTHR45629">
    <property type="entry name" value="SNF2/RAD54 FAMILY MEMBER"/>
    <property type="match status" value="1"/>
</dbReference>
<dbReference type="RefSeq" id="XP_024383466.1">
    <property type="nucleotide sequence ID" value="XM_024527698.2"/>
</dbReference>
<dbReference type="InParanoid" id="A0A7I4EFA5"/>
<dbReference type="Gene3D" id="3.40.50.10810">
    <property type="entry name" value="Tandem AAA-ATPase domain"/>
    <property type="match status" value="1"/>
</dbReference>
<keyword evidence="6" id="KW-1185">Reference proteome</keyword>
<dbReference type="FunFam" id="3.40.50.10810:FF:000142">
    <property type="entry name" value="RAD54B DNA helicase splice variant"/>
    <property type="match status" value="1"/>
</dbReference>
<dbReference type="GO" id="GO:0007131">
    <property type="term" value="P:reciprocal meiotic recombination"/>
    <property type="evidence" value="ECO:0000318"/>
    <property type="project" value="GO_Central"/>
</dbReference>
<reference evidence="5 6" key="2">
    <citation type="journal article" date="2018" name="Plant J.">
        <title>The Physcomitrella patens chromosome-scale assembly reveals moss genome structure and evolution.</title>
        <authorList>
            <person name="Lang D."/>
            <person name="Ullrich K.K."/>
            <person name="Murat F."/>
            <person name="Fuchs J."/>
            <person name="Jenkins J."/>
            <person name="Haas F.B."/>
            <person name="Piednoel M."/>
            <person name="Gundlach H."/>
            <person name="Van Bel M."/>
            <person name="Meyberg R."/>
            <person name="Vives C."/>
            <person name="Morata J."/>
            <person name="Symeonidi A."/>
            <person name="Hiss M."/>
            <person name="Muchero W."/>
            <person name="Kamisugi Y."/>
            <person name="Saleh O."/>
            <person name="Blanc G."/>
            <person name="Decker E.L."/>
            <person name="van Gessel N."/>
            <person name="Grimwood J."/>
            <person name="Hayes R.D."/>
            <person name="Graham S.W."/>
            <person name="Gunter L.E."/>
            <person name="McDaniel S.F."/>
            <person name="Hoernstein S.N.W."/>
            <person name="Larsson A."/>
            <person name="Li F.W."/>
            <person name="Perroud P.F."/>
            <person name="Phillips J."/>
            <person name="Ranjan P."/>
            <person name="Rokshar D.S."/>
            <person name="Rothfels C.J."/>
            <person name="Schneider L."/>
            <person name="Shu S."/>
            <person name="Stevenson D.W."/>
            <person name="Thummler F."/>
            <person name="Tillich M."/>
            <person name="Villarreal Aguilar J.C."/>
            <person name="Widiez T."/>
            <person name="Wong G.K."/>
            <person name="Wymore A."/>
            <person name="Zhang Y."/>
            <person name="Zimmer A.D."/>
            <person name="Quatrano R.S."/>
            <person name="Mayer K.F.X."/>
            <person name="Goodstein D."/>
            <person name="Casacuberta J.M."/>
            <person name="Vandepoele K."/>
            <person name="Reski R."/>
            <person name="Cuming A.C."/>
            <person name="Tuskan G.A."/>
            <person name="Maumus F."/>
            <person name="Salse J."/>
            <person name="Schmutz J."/>
            <person name="Rensing S.A."/>
        </authorList>
    </citation>
    <scope>NUCLEOTIDE SEQUENCE [LARGE SCALE GENOMIC DNA]</scope>
    <source>
        <strain evidence="5 6">cv. Gransden 2004</strain>
    </source>
</reference>
<evidence type="ECO:0000256" key="2">
    <source>
        <dbReference type="SAM" id="MobiDB-lite"/>
    </source>
</evidence>
<evidence type="ECO:0000313" key="6">
    <source>
        <dbReference type="Proteomes" id="UP000006727"/>
    </source>
</evidence>
<dbReference type="SUPFAM" id="SSF52540">
    <property type="entry name" value="P-loop containing nucleoside triphosphate hydrolases"/>
    <property type="match status" value="2"/>
</dbReference>
<feature type="region of interest" description="Disordered" evidence="2">
    <location>
        <begin position="53"/>
        <end position="72"/>
    </location>
</feature>
<proteinExistence type="predicted"/>
<dbReference type="InterPro" id="IPR038718">
    <property type="entry name" value="SNF2-like_sf"/>
</dbReference>
<dbReference type="Pfam" id="PF00271">
    <property type="entry name" value="Helicase_C"/>
    <property type="match status" value="1"/>
</dbReference>
<dbReference type="SMART" id="SM00490">
    <property type="entry name" value="HELICc"/>
    <property type="match status" value="1"/>
</dbReference>
<dbReference type="AlphaFoldDB" id="A0A7I4EFA5"/>
<dbReference type="SMART" id="SM00487">
    <property type="entry name" value="DEXDc"/>
    <property type="match status" value="1"/>
</dbReference>
<gene>
    <name evidence="5" type="primary">LOC112286108</name>
</gene>
<dbReference type="InterPro" id="IPR001650">
    <property type="entry name" value="Helicase_C-like"/>
</dbReference>
<dbReference type="PROSITE" id="PS51192">
    <property type="entry name" value="HELICASE_ATP_BIND_1"/>
    <property type="match status" value="1"/>
</dbReference>
<dbReference type="EMBL" id="ABEU02000008">
    <property type="status" value="NOT_ANNOTATED_CDS"/>
    <property type="molecule type" value="Genomic_DNA"/>
</dbReference>
<protein>
    <recommendedName>
        <fullName evidence="7">SNF2 family DNA-dependent ATPase</fullName>
    </recommendedName>
</protein>
<dbReference type="InterPro" id="IPR027417">
    <property type="entry name" value="P-loop_NTPase"/>
</dbReference>
<dbReference type="RefSeq" id="XP_024383463.1">
    <property type="nucleotide sequence ID" value="XM_024527695.2"/>
</dbReference>
<feature type="domain" description="Helicase ATP-binding" evidence="3">
    <location>
        <begin position="497"/>
        <end position="671"/>
    </location>
</feature>
<dbReference type="KEGG" id="ppp:112286108"/>
<dbReference type="Gene3D" id="1.20.120.850">
    <property type="entry name" value="SWI2/SNF2 ATPases, N-terminal domain"/>
    <property type="match status" value="1"/>
</dbReference>
<dbReference type="EnsemblPlants" id="Pp3c8_17910V3.2">
    <property type="protein sequence ID" value="Pp3c8_17910V3.2"/>
    <property type="gene ID" value="Pp3c8_17910"/>
</dbReference>
<dbReference type="GO" id="GO:0015616">
    <property type="term" value="F:DNA translocase activity"/>
    <property type="evidence" value="ECO:0000318"/>
    <property type="project" value="GO_Central"/>
</dbReference>
<dbReference type="Gramene" id="Pp3c8_17910V3.2">
    <property type="protein sequence ID" value="Pp3c8_17910V3.2"/>
    <property type="gene ID" value="Pp3c8_17910"/>
</dbReference>
<evidence type="ECO:0000259" key="3">
    <source>
        <dbReference type="PROSITE" id="PS51192"/>
    </source>
</evidence>
<reference evidence="5 6" key="1">
    <citation type="journal article" date="2008" name="Science">
        <title>The Physcomitrella genome reveals evolutionary insights into the conquest of land by plants.</title>
        <authorList>
            <person name="Rensing S."/>
            <person name="Lang D."/>
            <person name="Zimmer A."/>
            <person name="Terry A."/>
            <person name="Salamov A."/>
            <person name="Shapiro H."/>
            <person name="Nishiyama T."/>
            <person name="Perroud P.-F."/>
            <person name="Lindquist E."/>
            <person name="Kamisugi Y."/>
            <person name="Tanahashi T."/>
            <person name="Sakakibara K."/>
            <person name="Fujita T."/>
            <person name="Oishi K."/>
            <person name="Shin-I T."/>
            <person name="Kuroki Y."/>
            <person name="Toyoda A."/>
            <person name="Suzuki Y."/>
            <person name="Hashimoto A."/>
            <person name="Yamaguchi K."/>
            <person name="Sugano A."/>
            <person name="Kohara Y."/>
            <person name="Fujiyama A."/>
            <person name="Anterola A."/>
            <person name="Aoki S."/>
            <person name="Ashton N."/>
            <person name="Barbazuk W.B."/>
            <person name="Barker E."/>
            <person name="Bennetzen J."/>
            <person name="Bezanilla M."/>
            <person name="Blankenship R."/>
            <person name="Cho S.H."/>
            <person name="Dutcher S."/>
            <person name="Estelle M."/>
            <person name="Fawcett J.A."/>
            <person name="Gundlach H."/>
            <person name="Hanada K."/>
            <person name="Heyl A."/>
            <person name="Hicks K.A."/>
            <person name="Hugh J."/>
            <person name="Lohr M."/>
            <person name="Mayer K."/>
            <person name="Melkozernov A."/>
            <person name="Murata T."/>
            <person name="Nelson D."/>
            <person name="Pils B."/>
            <person name="Prigge M."/>
            <person name="Reiss B."/>
            <person name="Renner T."/>
            <person name="Rombauts S."/>
            <person name="Rushton P."/>
            <person name="Sanderfoot A."/>
            <person name="Schween G."/>
            <person name="Shiu S.-H."/>
            <person name="Stueber K."/>
            <person name="Theodoulou F.L."/>
            <person name="Tu H."/>
            <person name="Van de Peer Y."/>
            <person name="Verrier P.J."/>
            <person name="Waters E."/>
            <person name="Wood A."/>
            <person name="Yang L."/>
            <person name="Cove D."/>
            <person name="Cuming A."/>
            <person name="Hasebe M."/>
            <person name="Lucas S."/>
            <person name="Mishler D.B."/>
            <person name="Reski R."/>
            <person name="Grigoriev I."/>
            <person name="Quatrano R.S."/>
            <person name="Boore J.L."/>
        </authorList>
    </citation>
    <scope>NUCLEOTIDE SEQUENCE [LARGE SCALE GENOMIC DNA]</scope>
    <source>
        <strain evidence="5 6">cv. Gransden 2004</strain>
    </source>
</reference>
<evidence type="ECO:0000259" key="4">
    <source>
        <dbReference type="PROSITE" id="PS51194"/>
    </source>
</evidence>